<organism evidence="11 12">
    <name type="scientific">Microctonus hyperodae</name>
    <name type="common">Parasitoid wasp</name>
    <dbReference type="NCBI Taxonomy" id="165561"/>
    <lineage>
        <taxon>Eukaryota</taxon>
        <taxon>Metazoa</taxon>
        <taxon>Ecdysozoa</taxon>
        <taxon>Arthropoda</taxon>
        <taxon>Hexapoda</taxon>
        <taxon>Insecta</taxon>
        <taxon>Pterygota</taxon>
        <taxon>Neoptera</taxon>
        <taxon>Endopterygota</taxon>
        <taxon>Hymenoptera</taxon>
        <taxon>Apocrita</taxon>
        <taxon>Ichneumonoidea</taxon>
        <taxon>Braconidae</taxon>
        <taxon>Euphorinae</taxon>
        <taxon>Microctonus</taxon>
    </lineage>
</organism>
<dbReference type="Proteomes" id="UP001168972">
    <property type="component" value="Unassembled WGS sequence"/>
</dbReference>
<keyword evidence="8" id="KW-0675">Receptor</keyword>
<feature type="transmembrane region" description="Helical" evidence="10">
    <location>
        <begin position="89"/>
        <end position="109"/>
    </location>
</feature>
<comment type="subcellular location">
    <subcellularLocation>
        <location evidence="1">Cell membrane</location>
        <topology evidence="1">Multi-pass membrane protein</topology>
    </subcellularLocation>
</comment>
<feature type="transmembrane region" description="Helical" evidence="10">
    <location>
        <begin position="302"/>
        <end position="324"/>
    </location>
</feature>
<dbReference type="PANTHER" id="PTHR21137:SF35">
    <property type="entry name" value="ODORANT RECEPTOR 19A-RELATED"/>
    <property type="match status" value="1"/>
</dbReference>
<keyword evidence="12" id="KW-1185">Reference proteome</keyword>
<evidence type="ECO:0000256" key="2">
    <source>
        <dbReference type="ARBA" id="ARBA00022475"/>
    </source>
</evidence>
<reference evidence="11" key="1">
    <citation type="journal article" date="2023" name="bioRxiv">
        <title>Scaffold-level genome assemblies of two parasitoid biocontrol wasps reveal the parthenogenesis mechanism and an associated novel virus.</title>
        <authorList>
            <person name="Inwood S."/>
            <person name="Skelly J."/>
            <person name="Guhlin J."/>
            <person name="Harrop T."/>
            <person name="Goldson S."/>
            <person name="Dearden P."/>
        </authorList>
    </citation>
    <scope>NUCLEOTIDE SEQUENCE</scope>
    <source>
        <strain evidence="11">Lincoln</strain>
        <tissue evidence="11">Whole body</tissue>
    </source>
</reference>
<dbReference type="InterPro" id="IPR004117">
    <property type="entry name" value="7tm6_olfct_rcpt"/>
</dbReference>
<keyword evidence="2" id="KW-1003">Cell membrane</keyword>
<comment type="caution">
    <text evidence="11">The sequence shown here is derived from an EMBL/GenBank/DDBJ whole genome shotgun (WGS) entry which is preliminary data.</text>
</comment>
<feature type="transmembrane region" description="Helical" evidence="10">
    <location>
        <begin position="147"/>
        <end position="169"/>
    </location>
</feature>
<keyword evidence="3" id="KW-0716">Sensory transduction</keyword>
<dbReference type="EMBL" id="JAQQBR010001831">
    <property type="protein sequence ID" value="KAK0168484.1"/>
    <property type="molecule type" value="Genomic_DNA"/>
</dbReference>
<evidence type="ECO:0000313" key="12">
    <source>
        <dbReference type="Proteomes" id="UP001168972"/>
    </source>
</evidence>
<feature type="transmembrane region" description="Helical" evidence="10">
    <location>
        <begin position="203"/>
        <end position="235"/>
    </location>
</feature>
<keyword evidence="4 10" id="KW-0812">Transmembrane</keyword>
<evidence type="ECO:0000256" key="8">
    <source>
        <dbReference type="ARBA" id="ARBA00023170"/>
    </source>
</evidence>
<keyword evidence="7 10" id="KW-0472">Membrane</keyword>
<name>A0AA39FFN1_MICHY</name>
<keyword evidence="6 10" id="KW-1133">Transmembrane helix</keyword>
<dbReference type="GO" id="GO:0007165">
    <property type="term" value="P:signal transduction"/>
    <property type="evidence" value="ECO:0007669"/>
    <property type="project" value="UniProtKB-KW"/>
</dbReference>
<evidence type="ECO:0000256" key="7">
    <source>
        <dbReference type="ARBA" id="ARBA00023136"/>
    </source>
</evidence>
<evidence type="ECO:0000256" key="10">
    <source>
        <dbReference type="SAM" id="Phobius"/>
    </source>
</evidence>
<evidence type="ECO:0000256" key="4">
    <source>
        <dbReference type="ARBA" id="ARBA00022692"/>
    </source>
</evidence>
<evidence type="ECO:0000313" key="11">
    <source>
        <dbReference type="EMBL" id="KAK0168484.1"/>
    </source>
</evidence>
<keyword evidence="5" id="KW-0552">Olfaction</keyword>
<evidence type="ECO:0000256" key="3">
    <source>
        <dbReference type="ARBA" id="ARBA00022606"/>
    </source>
</evidence>
<feature type="transmembrane region" description="Helical" evidence="10">
    <location>
        <begin position="278"/>
        <end position="296"/>
    </location>
</feature>
<sequence>MDSKKLKRQYLNSSTTSAQPIDIYETHAQHALQITRWHLKLLGIWPLYSKSSIFEKIFTNLIFIICLFLLMFLLIPGILFIYVKVKHPLVRIKLAGALSFCAMALMKYYSLFLRRRDIASCIKHLVSDWEKVASNEDRIIMMNYANLGRWGSIVCAIFMYSGGVFYAGILPCVSPTIKDENNITIKPIAYPSYYGSFDPQDNITYIIVFFTHCCCAIVVHTITSASCNIAVVFAVHACGQLKILTNPLNNFFNDTSGIQRFEETLSNTIRHHIKTLRILFFAGEIMIPNFEIILEWQDSDAIGIITYSILLMSLSFNIFVFCYIGDLLTDECRKVGVTTYMIDWCKISGKNSRQLTLIILIAQNPIIITAGKLIDLSLVNFLTQKGNQLKKVRLSDKMDGIVLIKSHVTNVLKSEKKPLQKLHNSSDSSAQYALQINRWLLKSLGVWPQSSNSCYKTILTNFVIFMCSFSLAFIIVPGWYLTSVTYLNLLRTFMM</sequence>
<protein>
    <recommendedName>
        <fullName evidence="13">Odorant receptor</fullName>
    </recommendedName>
</protein>
<reference evidence="11" key="2">
    <citation type="submission" date="2023-03" db="EMBL/GenBank/DDBJ databases">
        <authorList>
            <person name="Inwood S.N."/>
            <person name="Skelly J.G."/>
            <person name="Guhlin J."/>
            <person name="Harrop T.W.R."/>
            <person name="Goldson S.G."/>
            <person name="Dearden P.K."/>
        </authorList>
    </citation>
    <scope>NUCLEOTIDE SEQUENCE</scope>
    <source>
        <strain evidence="11">Lincoln</strain>
        <tissue evidence="11">Whole body</tissue>
    </source>
</reference>
<dbReference type="PANTHER" id="PTHR21137">
    <property type="entry name" value="ODORANT RECEPTOR"/>
    <property type="match status" value="1"/>
</dbReference>
<dbReference type="AlphaFoldDB" id="A0AA39FFN1"/>
<keyword evidence="9" id="KW-0807">Transducer</keyword>
<dbReference type="Pfam" id="PF02949">
    <property type="entry name" value="7tm_6"/>
    <property type="match status" value="2"/>
</dbReference>
<evidence type="ECO:0000256" key="5">
    <source>
        <dbReference type="ARBA" id="ARBA00022725"/>
    </source>
</evidence>
<evidence type="ECO:0008006" key="13">
    <source>
        <dbReference type="Google" id="ProtNLM"/>
    </source>
</evidence>
<dbReference type="GO" id="GO:0005549">
    <property type="term" value="F:odorant binding"/>
    <property type="evidence" value="ECO:0007669"/>
    <property type="project" value="InterPro"/>
</dbReference>
<evidence type="ECO:0000256" key="9">
    <source>
        <dbReference type="ARBA" id="ARBA00023224"/>
    </source>
</evidence>
<dbReference type="GO" id="GO:0005886">
    <property type="term" value="C:plasma membrane"/>
    <property type="evidence" value="ECO:0007669"/>
    <property type="project" value="UniProtKB-SubCell"/>
</dbReference>
<evidence type="ECO:0000256" key="1">
    <source>
        <dbReference type="ARBA" id="ARBA00004651"/>
    </source>
</evidence>
<gene>
    <name evidence="11" type="ORF">PV327_002276</name>
</gene>
<accession>A0AA39FFN1</accession>
<dbReference type="GO" id="GO:0004984">
    <property type="term" value="F:olfactory receptor activity"/>
    <property type="evidence" value="ECO:0007669"/>
    <property type="project" value="InterPro"/>
</dbReference>
<evidence type="ECO:0000256" key="6">
    <source>
        <dbReference type="ARBA" id="ARBA00022989"/>
    </source>
</evidence>
<feature type="transmembrane region" description="Helical" evidence="10">
    <location>
        <begin position="57"/>
        <end position="83"/>
    </location>
</feature>
<feature type="transmembrane region" description="Helical" evidence="10">
    <location>
        <begin position="458"/>
        <end position="480"/>
    </location>
</feature>
<proteinExistence type="predicted"/>